<name>A0AA48QVB5_9TREE</name>
<dbReference type="GeneID" id="85495069"/>
<dbReference type="InterPro" id="IPR005828">
    <property type="entry name" value="MFS_sugar_transport-like"/>
</dbReference>
<reference evidence="11" key="1">
    <citation type="journal article" date="2023" name="BMC Genomics">
        <title>Chromosome-level genome assemblies of Cutaneotrichosporon spp. (Trichosporonales, Basidiomycota) reveal imbalanced evolution between nucleotide sequences and chromosome synteny.</title>
        <authorList>
            <person name="Kobayashi Y."/>
            <person name="Kayamori A."/>
            <person name="Aoki K."/>
            <person name="Shiwa Y."/>
            <person name="Matsutani M."/>
            <person name="Fujita N."/>
            <person name="Sugita T."/>
            <person name="Iwasaki W."/>
            <person name="Tanaka N."/>
            <person name="Takashima M."/>
        </authorList>
    </citation>
    <scope>NUCLEOTIDE SEQUENCE</scope>
    <source>
        <strain evidence="11">HIS019</strain>
    </source>
</reference>
<evidence type="ECO:0000259" key="10">
    <source>
        <dbReference type="PROSITE" id="PS50850"/>
    </source>
</evidence>
<dbReference type="InterPro" id="IPR003663">
    <property type="entry name" value="Sugar/inositol_transpt"/>
</dbReference>
<dbReference type="AlphaFoldDB" id="A0AA48QVB5"/>
<evidence type="ECO:0000256" key="5">
    <source>
        <dbReference type="ARBA" id="ARBA00022989"/>
    </source>
</evidence>
<feature type="transmembrane region" description="Helical" evidence="9">
    <location>
        <begin position="188"/>
        <end position="209"/>
    </location>
</feature>
<dbReference type="PROSITE" id="PS50850">
    <property type="entry name" value="MFS"/>
    <property type="match status" value="1"/>
</dbReference>
<dbReference type="GO" id="GO:0005351">
    <property type="term" value="F:carbohydrate:proton symporter activity"/>
    <property type="evidence" value="ECO:0007669"/>
    <property type="project" value="TreeGrafter"/>
</dbReference>
<accession>A0AA48QVB5</accession>
<proteinExistence type="inferred from homology"/>
<sequence>MGFYSELTPRLALVSFLGSLGALSFGYDNGWWGIILGAPYFNDQFGHTVTTGPDGSTKISLSSTEQSCGSGLGTAGIMLGCMIAPYINNRWGRKMSFMVLAIIGIVGALVQSLSTIGRQIWVLIVGKVILNMSVGIASATVGVYLSECAPSSLRGVLMSNYNIVQNVGYVVAAATVFGVVLKTSIINWMLPIGLQFVLPIAILVSGPFLPESPRWLVSKGRIDEAVKVLRSLRVALPGEDLEAKVWAEVEEIKAAFEEMKALHEGVGVLELFRGANLRRTAIAVGLQCLQQAQGVGFVANYTTVLLLSLGISNVYVIVLVLYVVLLVTSLGAFYLPDKLGRRTLLLVGSASGAVWMGIIGAVSTVYKTPTGGAANLLVASLFLWISFFSNTWSPMPWTVAAEISSGPLREMTLALASFSGFGVGLIVTFVSPFIQETAGLGGKIAFIWMGFSVVSGVYAFFLVPELKGRSLEELDYMFEARIPTRKFNKFDSAVMMEEKRREHVKAEFEEEKQETELVEKV</sequence>
<evidence type="ECO:0000256" key="1">
    <source>
        <dbReference type="ARBA" id="ARBA00004141"/>
    </source>
</evidence>
<evidence type="ECO:0000313" key="11">
    <source>
        <dbReference type="EMBL" id="BEI91199.1"/>
    </source>
</evidence>
<dbReference type="Pfam" id="PF00083">
    <property type="entry name" value="Sugar_tr"/>
    <property type="match status" value="1"/>
</dbReference>
<dbReference type="Proteomes" id="UP001233271">
    <property type="component" value="Chromosome 4"/>
</dbReference>
<evidence type="ECO:0000256" key="6">
    <source>
        <dbReference type="ARBA" id="ARBA00023136"/>
    </source>
</evidence>
<organism evidence="11 12">
    <name type="scientific">Cutaneotrichosporon cavernicola</name>
    <dbReference type="NCBI Taxonomy" id="279322"/>
    <lineage>
        <taxon>Eukaryota</taxon>
        <taxon>Fungi</taxon>
        <taxon>Dikarya</taxon>
        <taxon>Basidiomycota</taxon>
        <taxon>Agaricomycotina</taxon>
        <taxon>Tremellomycetes</taxon>
        <taxon>Trichosporonales</taxon>
        <taxon>Trichosporonaceae</taxon>
        <taxon>Cutaneotrichosporon</taxon>
    </lineage>
</organism>
<keyword evidence="6 9" id="KW-0472">Membrane</keyword>
<gene>
    <name evidence="11" type="ORF">CcaverHIS019_0400190</name>
</gene>
<evidence type="ECO:0000256" key="4">
    <source>
        <dbReference type="ARBA" id="ARBA00022692"/>
    </source>
</evidence>
<comment type="similarity">
    <text evidence="2 8">Belongs to the major facilitator superfamily. Sugar transporter (TC 2.A.1.1) family.</text>
</comment>
<dbReference type="PANTHER" id="PTHR48022">
    <property type="entry name" value="PLASTIDIC GLUCOSE TRANSPORTER 4"/>
    <property type="match status" value="1"/>
</dbReference>
<dbReference type="SUPFAM" id="SSF103473">
    <property type="entry name" value="MFS general substrate transporter"/>
    <property type="match status" value="1"/>
</dbReference>
<dbReference type="RefSeq" id="XP_060456464.1">
    <property type="nucleotide sequence ID" value="XM_060599807.1"/>
</dbReference>
<evidence type="ECO:0000256" key="7">
    <source>
        <dbReference type="ARBA" id="ARBA00049119"/>
    </source>
</evidence>
<feature type="transmembrane region" description="Helical" evidence="9">
    <location>
        <begin position="95"/>
        <end position="113"/>
    </location>
</feature>
<feature type="transmembrane region" description="Helical" evidence="9">
    <location>
        <begin position="372"/>
        <end position="392"/>
    </location>
</feature>
<protein>
    <recommendedName>
        <fullName evidence="10">Major facilitator superfamily (MFS) profile domain-containing protein</fullName>
    </recommendedName>
</protein>
<dbReference type="KEGG" id="ccac:CcaHIS019_0400190"/>
<keyword evidence="12" id="KW-1185">Reference proteome</keyword>
<dbReference type="EMBL" id="AP028215">
    <property type="protein sequence ID" value="BEI91199.1"/>
    <property type="molecule type" value="Genomic_DNA"/>
</dbReference>
<feature type="transmembrane region" description="Helical" evidence="9">
    <location>
        <begin position="344"/>
        <end position="366"/>
    </location>
</feature>
<dbReference type="PRINTS" id="PR00171">
    <property type="entry name" value="SUGRTRNSPORT"/>
</dbReference>
<dbReference type="PANTHER" id="PTHR48022:SF2">
    <property type="entry name" value="PLASTIDIC GLUCOSE TRANSPORTER 4"/>
    <property type="match status" value="1"/>
</dbReference>
<feature type="domain" description="Major facilitator superfamily (MFS) profile" evidence="10">
    <location>
        <begin position="14"/>
        <end position="467"/>
    </location>
</feature>
<feature type="transmembrane region" description="Helical" evidence="9">
    <location>
        <begin position="446"/>
        <end position="463"/>
    </location>
</feature>
<comment type="catalytic activity">
    <reaction evidence="7">
        <text>myo-inositol(out) + H(+)(out) = myo-inositol(in) + H(+)(in)</text>
        <dbReference type="Rhea" id="RHEA:60364"/>
        <dbReference type="ChEBI" id="CHEBI:15378"/>
        <dbReference type="ChEBI" id="CHEBI:17268"/>
    </reaction>
</comment>
<evidence type="ECO:0000256" key="2">
    <source>
        <dbReference type="ARBA" id="ARBA00010992"/>
    </source>
</evidence>
<evidence type="ECO:0000256" key="9">
    <source>
        <dbReference type="SAM" id="Phobius"/>
    </source>
</evidence>
<dbReference type="InterPro" id="IPR050360">
    <property type="entry name" value="MFS_Sugar_Transporters"/>
</dbReference>
<comment type="subcellular location">
    <subcellularLocation>
        <location evidence="1">Membrane</location>
        <topology evidence="1">Multi-pass membrane protein</topology>
    </subcellularLocation>
</comment>
<keyword evidence="3 8" id="KW-0813">Transport</keyword>
<dbReference type="GO" id="GO:0016020">
    <property type="term" value="C:membrane"/>
    <property type="evidence" value="ECO:0007669"/>
    <property type="project" value="UniProtKB-SubCell"/>
</dbReference>
<feature type="transmembrane region" description="Helical" evidence="9">
    <location>
        <begin position="120"/>
        <end position="143"/>
    </location>
</feature>
<dbReference type="NCBIfam" id="TIGR00879">
    <property type="entry name" value="SP"/>
    <property type="match status" value="1"/>
</dbReference>
<dbReference type="Gene3D" id="1.20.1250.20">
    <property type="entry name" value="MFS general substrate transporter like domains"/>
    <property type="match status" value="1"/>
</dbReference>
<dbReference type="InterPro" id="IPR036259">
    <property type="entry name" value="MFS_trans_sf"/>
</dbReference>
<keyword evidence="5 9" id="KW-1133">Transmembrane helix</keyword>
<feature type="transmembrane region" description="Helical" evidence="9">
    <location>
        <begin position="163"/>
        <end position="181"/>
    </location>
</feature>
<evidence type="ECO:0000256" key="8">
    <source>
        <dbReference type="RuleBase" id="RU003346"/>
    </source>
</evidence>
<evidence type="ECO:0000256" key="3">
    <source>
        <dbReference type="ARBA" id="ARBA00022448"/>
    </source>
</evidence>
<feature type="transmembrane region" description="Helical" evidence="9">
    <location>
        <begin position="413"/>
        <end position="434"/>
    </location>
</feature>
<keyword evidence="4 9" id="KW-0812">Transmembrane</keyword>
<evidence type="ECO:0000313" key="12">
    <source>
        <dbReference type="Proteomes" id="UP001233271"/>
    </source>
</evidence>
<feature type="transmembrane region" description="Helical" evidence="9">
    <location>
        <begin position="314"/>
        <end position="335"/>
    </location>
</feature>
<dbReference type="InterPro" id="IPR020846">
    <property type="entry name" value="MFS_dom"/>
</dbReference>